<evidence type="ECO:0008006" key="5">
    <source>
        <dbReference type="Google" id="ProtNLM"/>
    </source>
</evidence>
<organism evidence="3 4">
    <name type="scientific">Nocardia caishijiensis</name>
    <dbReference type="NCBI Taxonomy" id="184756"/>
    <lineage>
        <taxon>Bacteria</taxon>
        <taxon>Bacillati</taxon>
        <taxon>Actinomycetota</taxon>
        <taxon>Actinomycetes</taxon>
        <taxon>Mycobacteriales</taxon>
        <taxon>Nocardiaceae</taxon>
        <taxon>Nocardia</taxon>
    </lineage>
</organism>
<keyword evidence="2" id="KW-1133">Transmembrane helix</keyword>
<protein>
    <recommendedName>
        <fullName evidence="5">Subtilisin inhibitor-like</fullName>
    </recommendedName>
</protein>
<keyword evidence="2" id="KW-0812">Transmembrane</keyword>
<gene>
    <name evidence="3" type="ORF">FNL39_104457</name>
</gene>
<sequence>MTYPGQQPPLSGTSAGIGEPPPRYLTKSPPPPARRSGKLPLAFGFLAGTVLGLAGGIVGTLVVVDRDVPAPSQPEVVRPLLDPDPFSAQAGDCLHAVGDSNGEFSRSAERVACSDPEANYVVIEQLFSTTGLAGKDCSNVPGWVDGNSVVYDFDSNLQGLRQICVMPKSG</sequence>
<dbReference type="EMBL" id="VMSD01000004">
    <property type="protein sequence ID" value="KAF0847035.1"/>
    <property type="molecule type" value="Genomic_DNA"/>
</dbReference>
<comment type="caution">
    <text evidence="3">The sequence shown here is derived from an EMBL/GenBank/DDBJ whole genome shotgun (WGS) entry which is preliminary data.</text>
</comment>
<name>A0ABQ6YMM4_9NOCA</name>
<feature type="compositionally biased region" description="Pro residues" evidence="1">
    <location>
        <begin position="19"/>
        <end position="33"/>
    </location>
</feature>
<feature type="region of interest" description="Disordered" evidence="1">
    <location>
        <begin position="1"/>
        <end position="33"/>
    </location>
</feature>
<dbReference type="Proteomes" id="UP000798951">
    <property type="component" value="Unassembled WGS sequence"/>
</dbReference>
<reference evidence="3 4" key="1">
    <citation type="submission" date="2019-07" db="EMBL/GenBank/DDBJ databases">
        <title>Genomic Encyclopedia of Type Strains, Phase IV (KMG-IV): sequencing the most valuable type-strain genomes for metagenomic binning, comparative biology and taxonomic classification.</title>
        <authorList>
            <person name="Goeker M."/>
        </authorList>
    </citation>
    <scope>NUCLEOTIDE SEQUENCE [LARGE SCALE GENOMIC DNA]</scope>
    <source>
        <strain evidence="3 4">DSM 44831</strain>
    </source>
</reference>
<dbReference type="RefSeq" id="WP_157102020.1">
    <property type="nucleotide sequence ID" value="NZ_VMSD01000004.1"/>
</dbReference>
<proteinExistence type="predicted"/>
<keyword evidence="4" id="KW-1185">Reference proteome</keyword>
<evidence type="ECO:0000313" key="4">
    <source>
        <dbReference type="Proteomes" id="UP000798951"/>
    </source>
</evidence>
<evidence type="ECO:0000313" key="3">
    <source>
        <dbReference type="EMBL" id="KAF0847035.1"/>
    </source>
</evidence>
<accession>A0ABQ6YMM4</accession>
<evidence type="ECO:0000256" key="1">
    <source>
        <dbReference type="SAM" id="MobiDB-lite"/>
    </source>
</evidence>
<feature type="compositionally biased region" description="Polar residues" evidence="1">
    <location>
        <begin position="1"/>
        <end position="14"/>
    </location>
</feature>
<feature type="transmembrane region" description="Helical" evidence="2">
    <location>
        <begin position="41"/>
        <end position="64"/>
    </location>
</feature>
<keyword evidence="2" id="KW-0472">Membrane</keyword>
<evidence type="ECO:0000256" key="2">
    <source>
        <dbReference type="SAM" id="Phobius"/>
    </source>
</evidence>